<reference evidence="1 2" key="1">
    <citation type="submission" date="2011-09" db="EMBL/GenBank/DDBJ databases">
        <authorList>
            <person name="Weinstock G."/>
            <person name="Sodergren E."/>
            <person name="Clifton S."/>
            <person name="Fulton L."/>
            <person name="Fulton B."/>
            <person name="Courtney L."/>
            <person name="Fronick C."/>
            <person name="Harrison M."/>
            <person name="Strong C."/>
            <person name="Farmer C."/>
            <person name="Delahaunty K."/>
            <person name="Markovic C."/>
            <person name="Hall O."/>
            <person name="Minx P."/>
            <person name="Tomlinson C."/>
            <person name="Mitreva M."/>
            <person name="Hou S."/>
            <person name="Chen J."/>
            <person name="Wollam A."/>
            <person name="Pepin K.H."/>
            <person name="Johnson M."/>
            <person name="Bhonagiri V."/>
            <person name="Zhang X."/>
            <person name="Suruliraj S."/>
            <person name="Warren W."/>
            <person name="Chinwalla A."/>
            <person name="Mardis E.R."/>
            <person name="Wilson R.K."/>
        </authorList>
    </citation>
    <scope>NUCLEOTIDE SEQUENCE [LARGE SCALE GENOMIC DNA]</scope>
    <source>
        <strain evidence="1 2">F0435</strain>
    </source>
</reference>
<protein>
    <submittedName>
        <fullName evidence="1">Uncharacterized protein</fullName>
    </submittedName>
</protein>
<evidence type="ECO:0000313" key="1">
    <source>
        <dbReference type="EMBL" id="EHO49861.1"/>
    </source>
</evidence>
<dbReference type="AlphaFoldDB" id="H1LIA8"/>
<accession>H1LIA8</accession>
<dbReference type="STRING" id="797516.HMPREF9104_02349"/>
<dbReference type="HOGENOM" id="CLU_3169491_0_0_9"/>
<name>H1LIA8_9LACO</name>
<sequence>MVWISDTTYFTKSHYMSCVKWVVTDFDYYFEKNVSHTTRIDAIAINI</sequence>
<dbReference type="Proteomes" id="UP000005025">
    <property type="component" value="Unassembled WGS sequence"/>
</dbReference>
<gene>
    <name evidence="1" type="ORF">HMPREF9104_02349</name>
</gene>
<dbReference type="EMBL" id="AGRJ01000203">
    <property type="protein sequence ID" value="EHO49861.1"/>
    <property type="molecule type" value="Genomic_DNA"/>
</dbReference>
<evidence type="ECO:0000313" key="2">
    <source>
        <dbReference type="Proteomes" id="UP000005025"/>
    </source>
</evidence>
<comment type="caution">
    <text evidence="1">The sequence shown here is derived from an EMBL/GenBank/DDBJ whole genome shotgun (WGS) entry which is preliminary data.</text>
</comment>
<proteinExistence type="predicted"/>
<organism evidence="1 2">
    <name type="scientific">Lentilactobacillus kisonensis F0435</name>
    <dbReference type="NCBI Taxonomy" id="797516"/>
    <lineage>
        <taxon>Bacteria</taxon>
        <taxon>Bacillati</taxon>
        <taxon>Bacillota</taxon>
        <taxon>Bacilli</taxon>
        <taxon>Lactobacillales</taxon>
        <taxon>Lactobacillaceae</taxon>
        <taxon>Lentilactobacillus</taxon>
    </lineage>
</organism>